<feature type="domain" description="Response regulatory" evidence="2">
    <location>
        <begin position="17"/>
        <end position="134"/>
    </location>
</feature>
<dbReference type="PANTHER" id="PTHR44757:SF2">
    <property type="entry name" value="BIOFILM ARCHITECTURE MAINTENANCE PROTEIN MBAA"/>
    <property type="match status" value="1"/>
</dbReference>
<dbReference type="InterPro" id="IPR000160">
    <property type="entry name" value="GGDEF_dom"/>
</dbReference>
<evidence type="ECO:0000313" key="6">
    <source>
        <dbReference type="Proteomes" id="UP000184171"/>
    </source>
</evidence>
<evidence type="ECO:0000259" key="4">
    <source>
        <dbReference type="PROSITE" id="PS50887"/>
    </source>
</evidence>
<dbReference type="Pfam" id="PF00990">
    <property type="entry name" value="GGDEF"/>
    <property type="match status" value="1"/>
</dbReference>
<dbReference type="InterPro" id="IPR043128">
    <property type="entry name" value="Rev_trsase/Diguanyl_cyclase"/>
</dbReference>
<dbReference type="SMART" id="SM00052">
    <property type="entry name" value="EAL"/>
    <property type="match status" value="1"/>
</dbReference>
<dbReference type="PROSITE" id="PS50110">
    <property type="entry name" value="RESPONSE_REGULATORY"/>
    <property type="match status" value="1"/>
</dbReference>
<dbReference type="RefSeq" id="WP_072909195.1">
    <property type="nucleotide sequence ID" value="NZ_FQZT01000010.1"/>
</dbReference>
<dbReference type="SUPFAM" id="SSF52172">
    <property type="entry name" value="CheY-like"/>
    <property type="match status" value="1"/>
</dbReference>
<dbReference type="SMART" id="SM00448">
    <property type="entry name" value="REC"/>
    <property type="match status" value="1"/>
</dbReference>
<evidence type="ECO:0000256" key="1">
    <source>
        <dbReference type="PROSITE-ProRule" id="PRU00169"/>
    </source>
</evidence>
<dbReference type="OrthoDB" id="9777298at2"/>
<dbReference type="SUPFAM" id="SSF55073">
    <property type="entry name" value="Nucleotide cyclase"/>
    <property type="match status" value="1"/>
</dbReference>
<dbReference type="Pfam" id="PF00563">
    <property type="entry name" value="EAL"/>
    <property type="match status" value="1"/>
</dbReference>
<proteinExistence type="predicted"/>
<dbReference type="SUPFAM" id="SSF141868">
    <property type="entry name" value="EAL domain-like"/>
    <property type="match status" value="1"/>
</dbReference>
<evidence type="ECO:0000313" key="5">
    <source>
        <dbReference type="EMBL" id="SHJ55347.1"/>
    </source>
</evidence>
<dbReference type="PROSITE" id="PS50883">
    <property type="entry name" value="EAL"/>
    <property type="match status" value="1"/>
</dbReference>
<dbReference type="InterPro" id="IPR052155">
    <property type="entry name" value="Biofilm_reg_signaling"/>
</dbReference>
<dbReference type="PROSITE" id="PS50887">
    <property type="entry name" value="GGDEF"/>
    <property type="match status" value="1"/>
</dbReference>
<dbReference type="Gene3D" id="3.30.70.270">
    <property type="match status" value="1"/>
</dbReference>
<dbReference type="InterPro" id="IPR001789">
    <property type="entry name" value="Sig_transdc_resp-reg_receiver"/>
</dbReference>
<dbReference type="InterPro" id="IPR029787">
    <property type="entry name" value="Nucleotide_cyclase"/>
</dbReference>
<organism evidence="5 6">
    <name type="scientific">Malonomonas rubra DSM 5091</name>
    <dbReference type="NCBI Taxonomy" id="1122189"/>
    <lineage>
        <taxon>Bacteria</taxon>
        <taxon>Pseudomonadati</taxon>
        <taxon>Thermodesulfobacteriota</taxon>
        <taxon>Desulfuromonadia</taxon>
        <taxon>Desulfuromonadales</taxon>
        <taxon>Geopsychrobacteraceae</taxon>
        <taxon>Malonomonas</taxon>
    </lineage>
</organism>
<accession>A0A1M6K911</accession>
<dbReference type="Gene3D" id="3.40.50.2300">
    <property type="match status" value="1"/>
</dbReference>
<dbReference type="SMART" id="SM00267">
    <property type="entry name" value="GGDEF"/>
    <property type="match status" value="1"/>
</dbReference>
<name>A0A1M6K911_MALRU</name>
<feature type="domain" description="EAL" evidence="3">
    <location>
        <begin position="329"/>
        <end position="581"/>
    </location>
</feature>
<dbReference type="CDD" id="cd01949">
    <property type="entry name" value="GGDEF"/>
    <property type="match status" value="1"/>
</dbReference>
<dbReference type="InterPro" id="IPR035919">
    <property type="entry name" value="EAL_sf"/>
</dbReference>
<reference evidence="5 6" key="1">
    <citation type="submission" date="2016-11" db="EMBL/GenBank/DDBJ databases">
        <authorList>
            <person name="Jaros S."/>
            <person name="Januszkiewicz K."/>
            <person name="Wedrychowicz H."/>
        </authorList>
    </citation>
    <scope>NUCLEOTIDE SEQUENCE [LARGE SCALE GENOMIC DNA]</scope>
    <source>
        <strain evidence="5 6">DSM 5091</strain>
    </source>
</reference>
<protein>
    <submittedName>
        <fullName evidence="5">Diguanylate cyclase (GGDEF) domain-containing protein</fullName>
    </submittedName>
</protein>
<dbReference type="NCBIfam" id="TIGR00254">
    <property type="entry name" value="GGDEF"/>
    <property type="match status" value="1"/>
</dbReference>
<keyword evidence="1" id="KW-0597">Phosphoprotein</keyword>
<feature type="modified residue" description="4-aspartylphosphate" evidence="1">
    <location>
        <position position="67"/>
    </location>
</feature>
<dbReference type="GO" id="GO:0000160">
    <property type="term" value="P:phosphorelay signal transduction system"/>
    <property type="evidence" value="ECO:0007669"/>
    <property type="project" value="InterPro"/>
</dbReference>
<keyword evidence="6" id="KW-1185">Reference proteome</keyword>
<dbReference type="EMBL" id="FQZT01000010">
    <property type="protein sequence ID" value="SHJ55347.1"/>
    <property type="molecule type" value="Genomic_DNA"/>
</dbReference>
<evidence type="ECO:0000259" key="2">
    <source>
        <dbReference type="PROSITE" id="PS50110"/>
    </source>
</evidence>
<evidence type="ECO:0000259" key="3">
    <source>
        <dbReference type="PROSITE" id="PS50883"/>
    </source>
</evidence>
<dbReference type="Gene3D" id="3.20.20.450">
    <property type="entry name" value="EAL domain"/>
    <property type="match status" value="1"/>
</dbReference>
<dbReference type="Proteomes" id="UP000184171">
    <property type="component" value="Unassembled WGS sequence"/>
</dbReference>
<dbReference type="CDD" id="cd01948">
    <property type="entry name" value="EAL"/>
    <property type="match status" value="1"/>
</dbReference>
<dbReference type="InterPro" id="IPR011006">
    <property type="entry name" value="CheY-like_superfamily"/>
</dbReference>
<gene>
    <name evidence="5" type="ORF">SAMN02745165_02622</name>
</gene>
<dbReference type="AlphaFoldDB" id="A0A1M6K911"/>
<dbReference type="STRING" id="1122189.SAMN02745165_02622"/>
<sequence>MVTNFINDGFKHHLSAKVLVIDDVALNLSIIEDMLRDNGYSNVIALQDPLQAYDVIESERPELILLDLVMPEVSGFDILSHLRNHPKFKYLPVIILTASDEDENKLKALELGATDYLSKPLDTLELCMRVRNILYSKAYQNQLAYYDTLTQLPNKQMFLDDLAWVLKSASRHDDKLALLNIEIDNFDSINNTVGLNAGDAVLRLVTARIQNVIRDSDLLVHLVDKQDAEIKLFHLERNVFSLLLTRVPSAESVVQIARRINSEIEATMHVEGNDYYVSASIGIAVYPDEAEDLSELMRLAGSAKDFVKRQGGNSFQFSSKEINEKYEKRLQLDASLRQGLTNEEFLLYYQPKVDLGTGRVTGAEALIRWQPNGELIFPDKFLPHAEETGLIVPIGNWCLKEACKQLREWHQHGNRINLAVNLSAKQLGDKDFLPFVQSIIAETGVDSNYLTFELTESFLISDVERKIELFGKLRELGIKLSIDDFGTGYSSLSYLRRIPLDELKIDRSFIMEVSQNNNSRAIVSTIIYLAKSLNLSTVAEGVELHSERDFLQQLDCTQFQGFLFSKAVPAEQLSMLLQKNH</sequence>
<dbReference type="InterPro" id="IPR001633">
    <property type="entry name" value="EAL_dom"/>
</dbReference>
<dbReference type="Pfam" id="PF00072">
    <property type="entry name" value="Response_reg"/>
    <property type="match status" value="1"/>
</dbReference>
<feature type="domain" description="GGDEF" evidence="4">
    <location>
        <begin position="174"/>
        <end position="320"/>
    </location>
</feature>
<dbReference type="PANTHER" id="PTHR44757">
    <property type="entry name" value="DIGUANYLATE CYCLASE DGCP"/>
    <property type="match status" value="1"/>
</dbReference>